<name>A0A212LZM8_9FIRM</name>
<keyword evidence="1" id="KW-0805">Transcription regulation</keyword>
<dbReference type="InterPro" id="IPR009057">
    <property type="entry name" value="Homeodomain-like_sf"/>
</dbReference>
<dbReference type="RefSeq" id="WP_288185571.1">
    <property type="nucleotide sequence ID" value="NZ_LT608335.1"/>
</dbReference>
<evidence type="ECO:0000256" key="1">
    <source>
        <dbReference type="ARBA" id="ARBA00023015"/>
    </source>
</evidence>
<keyword evidence="3" id="KW-0804">Transcription</keyword>
<dbReference type="SMART" id="SM00342">
    <property type="entry name" value="HTH_ARAC"/>
    <property type="match status" value="1"/>
</dbReference>
<evidence type="ECO:0000313" key="5">
    <source>
        <dbReference type="EMBL" id="SCM83045.1"/>
    </source>
</evidence>
<dbReference type="PROSITE" id="PS00041">
    <property type="entry name" value="HTH_ARAC_FAMILY_1"/>
    <property type="match status" value="1"/>
</dbReference>
<dbReference type="AlphaFoldDB" id="A0A212LZM8"/>
<organism evidence="5">
    <name type="scientific">uncultured Sporomusa sp</name>
    <dbReference type="NCBI Taxonomy" id="307249"/>
    <lineage>
        <taxon>Bacteria</taxon>
        <taxon>Bacillati</taxon>
        <taxon>Bacillota</taxon>
        <taxon>Negativicutes</taxon>
        <taxon>Selenomonadales</taxon>
        <taxon>Sporomusaceae</taxon>
        <taxon>Sporomusa</taxon>
        <taxon>environmental samples</taxon>
    </lineage>
</organism>
<dbReference type="PANTHER" id="PTHR47893">
    <property type="entry name" value="REGULATORY PROTEIN PCHR"/>
    <property type="match status" value="1"/>
</dbReference>
<sequence length="328" mass="37459">MADTIYNVTNRQEEECRVCTGLADFYRRAGFESEFYIPPELGDGYYRRISPGGLLEIFICNNMFYSPFHVEAKAGQASYGLGFCLGEGMQWDLQGVRQSLRFDTDECFVAGSEEGKKYFTYAAGKKYYTLCIKTKPGRLQAFWDSLPPEAIRLCLAYKQDFKHWQISPSLKIALQQILNCPYQGALKALYLEGKVLELTTLYFTETLLQKDSNSRTENLSASDISSLYKAKEILDHSIAAPPSLAKLAQMVCLNQFKLKTGFKSIFDRPVYAYVLDKRMEAARLFLEEKKMQVSEVADMMGYSNVSHFGRAFRKKYGVNPGQYKRKDT</sequence>
<dbReference type="PROSITE" id="PS01124">
    <property type="entry name" value="HTH_ARAC_FAMILY_2"/>
    <property type="match status" value="1"/>
</dbReference>
<dbReference type="Gene3D" id="1.10.10.60">
    <property type="entry name" value="Homeodomain-like"/>
    <property type="match status" value="1"/>
</dbReference>
<dbReference type="InterPro" id="IPR018060">
    <property type="entry name" value="HTH_AraC"/>
</dbReference>
<dbReference type="PANTHER" id="PTHR47893:SF1">
    <property type="entry name" value="REGULATORY PROTEIN PCHR"/>
    <property type="match status" value="1"/>
</dbReference>
<dbReference type="InterPro" id="IPR020449">
    <property type="entry name" value="Tscrpt_reg_AraC-type_HTH"/>
</dbReference>
<dbReference type="PRINTS" id="PR00032">
    <property type="entry name" value="HTHARAC"/>
</dbReference>
<protein>
    <submittedName>
        <fullName evidence="5">Putative Helix-turn-helix, AraC domain-containing protein</fullName>
    </submittedName>
</protein>
<dbReference type="GO" id="GO:0003700">
    <property type="term" value="F:DNA-binding transcription factor activity"/>
    <property type="evidence" value="ECO:0007669"/>
    <property type="project" value="InterPro"/>
</dbReference>
<dbReference type="EMBL" id="FMJE01000006">
    <property type="protein sequence ID" value="SCM83045.1"/>
    <property type="molecule type" value="Genomic_DNA"/>
</dbReference>
<accession>A0A212LZM8</accession>
<proteinExistence type="predicted"/>
<dbReference type="InterPro" id="IPR053142">
    <property type="entry name" value="PchR_regulatory_protein"/>
</dbReference>
<dbReference type="InterPro" id="IPR018062">
    <property type="entry name" value="HTH_AraC-typ_CS"/>
</dbReference>
<evidence type="ECO:0000256" key="2">
    <source>
        <dbReference type="ARBA" id="ARBA00023125"/>
    </source>
</evidence>
<feature type="domain" description="HTH araC/xylS-type" evidence="4">
    <location>
        <begin position="228"/>
        <end position="326"/>
    </location>
</feature>
<dbReference type="SUPFAM" id="SSF46689">
    <property type="entry name" value="Homeodomain-like"/>
    <property type="match status" value="1"/>
</dbReference>
<dbReference type="Pfam" id="PF12833">
    <property type="entry name" value="HTH_18"/>
    <property type="match status" value="1"/>
</dbReference>
<evidence type="ECO:0000256" key="3">
    <source>
        <dbReference type="ARBA" id="ARBA00023163"/>
    </source>
</evidence>
<keyword evidence="2" id="KW-0238">DNA-binding</keyword>
<gene>
    <name evidence="5" type="ORF">KL86SPO_60007</name>
</gene>
<reference evidence="5" key="1">
    <citation type="submission" date="2016-08" db="EMBL/GenBank/DDBJ databases">
        <authorList>
            <person name="Seilhamer J.J."/>
        </authorList>
    </citation>
    <scope>NUCLEOTIDE SEQUENCE</scope>
    <source>
        <strain evidence="5">86</strain>
    </source>
</reference>
<dbReference type="GO" id="GO:0043565">
    <property type="term" value="F:sequence-specific DNA binding"/>
    <property type="evidence" value="ECO:0007669"/>
    <property type="project" value="InterPro"/>
</dbReference>
<evidence type="ECO:0000259" key="4">
    <source>
        <dbReference type="PROSITE" id="PS01124"/>
    </source>
</evidence>